<dbReference type="OrthoDB" id="9785911at2"/>
<evidence type="ECO:0000256" key="1">
    <source>
        <dbReference type="ARBA" id="ARBA00009943"/>
    </source>
</evidence>
<dbReference type="PANTHER" id="PTHR36174:SF1">
    <property type="entry name" value="LIPID II:GLYCINE GLYCYLTRANSFERASE"/>
    <property type="match status" value="1"/>
</dbReference>
<evidence type="ECO:0000313" key="7">
    <source>
        <dbReference type="EMBL" id="GAP40063.1"/>
    </source>
</evidence>
<name>A0A0S7BUT5_9CHLR</name>
<evidence type="ECO:0000256" key="6">
    <source>
        <dbReference type="ARBA" id="ARBA00023316"/>
    </source>
</evidence>
<dbReference type="RefSeq" id="WP_062279046.1">
    <property type="nucleotide sequence ID" value="NZ_DF968181.1"/>
</dbReference>
<dbReference type="STRING" id="1678840.ATC1_1327"/>
<reference evidence="7" key="1">
    <citation type="journal article" date="2015" name="Genome Announc.">
        <title>Draft Genome Sequence of Anaerolineae Strain TC1, a Novel Isolate from a Methanogenic Wastewater Treatment System.</title>
        <authorList>
            <person name="Matsuura N."/>
            <person name="Tourlousse D.M."/>
            <person name="Sun L."/>
            <person name="Toyonaga M."/>
            <person name="Kuroda K."/>
            <person name="Ohashi A."/>
            <person name="Cruz R."/>
            <person name="Yamaguchi T."/>
            <person name="Sekiguchi Y."/>
        </authorList>
    </citation>
    <scope>NUCLEOTIDE SEQUENCE [LARGE SCALE GENOMIC DNA]</scope>
    <source>
        <strain evidence="7">TC1</strain>
    </source>
</reference>
<keyword evidence="3" id="KW-0133">Cell shape</keyword>
<keyword evidence="2 7" id="KW-0808">Transferase</keyword>
<dbReference type="Pfam" id="PF02388">
    <property type="entry name" value="FemAB"/>
    <property type="match status" value="2"/>
</dbReference>
<dbReference type="Gene3D" id="3.40.630.30">
    <property type="match status" value="2"/>
</dbReference>
<evidence type="ECO:0000256" key="2">
    <source>
        <dbReference type="ARBA" id="ARBA00022679"/>
    </source>
</evidence>
<comment type="similarity">
    <text evidence="1">Belongs to the FemABX family.</text>
</comment>
<dbReference type="PROSITE" id="PS51191">
    <property type="entry name" value="FEMABX"/>
    <property type="match status" value="1"/>
</dbReference>
<organism evidence="7">
    <name type="scientific">Flexilinea flocculi</name>
    <dbReference type="NCBI Taxonomy" id="1678840"/>
    <lineage>
        <taxon>Bacteria</taxon>
        <taxon>Bacillati</taxon>
        <taxon>Chloroflexota</taxon>
        <taxon>Anaerolineae</taxon>
        <taxon>Anaerolineales</taxon>
        <taxon>Anaerolineaceae</taxon>
        <taxon>Flexilinea</taxon>
    </lineage>
</organism>
<evidence type="ECO:0000256" key="3">
    <source>
        <dbReference type="ARBA" id="ARBA00022960"/>
    </source>
</evidence>
<dbReference type="GO" id="GO:0009252">
    <property type="term" value="P:peptidoglycan biosynthetic process"/>
    <property type="evidence" value="ECO:0007669"/>
    <property type="project" value="UniProtKB-KW"/>
</dbReference>
<dbReference type="EMBL" id="DF968181">
    <property type="protein sequence ID" value="GAP40063.1"/>
    <property type="molecule type" value="Genomic_DNA"/>
</dbReference>
<keyword evidence="6" id="KW-0961">Cell wall biogenesis/degradation</keyword>
<dbReference type="SUPFAM" id="SSF55729">
    <property type="entry name" value="Acyl-CoA N-acyltransferases (Nat)"/>
    <property type="match status" value="2"/>
</dbReference>
<sequence length="338" mass="39293">MTQINAQQWQALLAKNTNASILQTAEWGKLKTAFGWEPIYVANETAGAMVLFRKLPHHIPWFTIAYIPRGPVSFSQESPDYQNLWLEIHQICRKRHAIFLRVEPDEWQNSPQAEILLQSMNGFQPGFATIQPPNTMVISLAGTEEDWLNRMNQKTRYNIRLSQKKDLVVEESDQIAAFSHLMEQTGDRDNFGVHTPTYYQKCYDSFKPGNTVHLLMVSFEGKPLSALMLFIRGKRGYYLYGASSNEERNRMPNHLLQWTAMKMCAQYGCTEYDLWGIPDESEETLESQFQNRQDGLWSVYRFKRGFGGEIRRTVGTLDFSYIPLFYRFIAAVSKRKKR</sequence>
<dbReference type="GO" id="GO:0071555">
    <property type="term" value="P:cell wall organization"/>
    <property type="evidence" value="ECO:0007669"/>
    <property type="project" value="UniProtKB-KW"/>
</dbReference>
<dbReference type="PANTHER" id="PTHR36174">
    <property type="entry name" value="LIPID II:GLYCINE GLYCYLTRANSFERASE"/>
    <property type="match status" value="1"/>
</dbReference>
<evidence type="ECO:0000256" key="5">
    <source>
        <dbReference type="ARBA" id="ARBA00023315"/>
    </source>
</evidence>
<dbReference type="GO" id="GO:0016755">
    <property type="term" value="F:aminoacyltransferase activity"/>
    <property type="evidence" value="ECO:0007669"/>
    <property type="project" value="InterPro"/>
</dbReference>
<dbReference type="Proteomes" id="UP000053370">
    <property type="component" value="Unassembled WGS sequence"/>
</dbReference>
<gene>
    <name evidence="7" type="ORF">ATC1_1327</name>
</gene>
<dbReference type="InterPro" id="IPR003447">
    <property type="entry name" value="FEMABX"/>
</dbReference>
<dbReference type="GO" id="GO:0008360">
    <property type="term" value="P:regulation of cell shape"/>
    <property type="evidence" value="ECO:0007669"/>
    <property type="project" value="UniProtKB-KW"/>
</dbReference>
<proteinExistence type="inferred from homology"/>
<keyword evidence="4" id="KW-0573">Peptidoglycan synthesis</keyword>
<dbReference type="AlphaFoldDB" id="A0A0S7BUT5"/>
<accession>A0A0S7BUT5</accession>
<dbReference type="InterPro" id="IPR016181">
    <property type="entry name" value="Acyl_CoA_acyltransferase"/>
</dbReference>
<evidence type="ECO:0000256" key="4">
    <source>
        <dbReference type="ARBA" id="ARBA00022984"/>
    </source>
</evidence>
<keyword evidence="8" id="KW-1185">Reference proteome</keyword>
<dbReference type="InterPro" id="IPR050644">
    <property type="entry name" value="PG_Glycine_Bridge_Synth"/>
</dbReference>
<protein>
    <submittedName>
        <fullName evidence="7">Lipid II:glycine glycyltransferase</fullName>
    </submittedName>
</protein>
<evidence type="ECO:0000313" key="8">
    <source>
        <dbReference type="Proteomes" id="UP000053370"/>
    </source>
</evidence>
<keyword evidence="5" id="KW-0012">Acyltransferase</keyword>